<evidence type="ECO:0000259" key="3">
    <source>
        <dbReference type="PROSITE" id="PS01124"/>
    </source>
</evidence>
<dbReference type="RefSeq" id="WP_165265650.1">
    <property type="nucleotide sequence ID" value="NZ_JAALLS010000002.1"/>
</dbReference>
<dbReference type="GO" id="GO:0043565">
    <property type="term" value="F:sequence-specific DNA binding"/>
    <property type="evidence" value="ECO:0007669"/>
    <property type="project" value="InterPro"/>
</dbReference>
<dbReference type="InterPro" id="IPR018060">
    <property type="entry name" value="HTH_AraC"/>
</dbReference>
<dbReference type="AlphaFoldDB" id="A0A6M1T5B4"/>
<keyword evidence="2" id="KW-0804">Transcription</keyword>
<protein>
    <recommendedName>
        <fullName evidence="3">HTH araC/xylS-type domain-containing protein</fullName>
    </recommendedName>
</protein>
<evidence type="ECO:0000256" key="2">
    <source>
        <dbReference type="ARBA" id="ARBA00023163"/>
    </source>
</evidence>
<evidence type="ECO:0000313" key="5">
    <source>
        <dbReference type="Proteomes" id="UP000479132"/>
    </source>
</evidence>
<dbReference type="EMBL" id="JAALLS010000002">
    <property type="protein sequence ID" value="NGP87151.1"/>
    <property type="molecule type" value="Genomic_DNA"/>
</dbReference>
<comment type="caution">
    <text evidence="4">The sequence shown here is derived from an EMBL/GenBank/DDBJ whole genome shotgun (WGS) entry which is preliminary data.</text>
</comment>
<keyword evidence="5" id="KW-1185">Reference proteome</keyword>
<keyword evidence="1" id="KW-0805">Transcription regulation</keyword>
<organism evidence="4 5">
    <name type="scientific">Fodinibius halophilus</name>
    <dbReference type="NCBI Taxonomy" id="1736908"/>
    <lineage>
        <taxon>Bacteria</taxon>
        <taxon>Pseudomonadati</taxon>
        <taxon>Balneolota</taxon>
        <taxon>Balneolia</taxon>
        <taxon>Balneolales</taxon>
        <taxon>Balneolaceae</taxon>
        <taxon>Fodinibius</taxon>
    </lineage>
</organism>
<dbReference type="Gene3D" id="1.10.10.60">
    <property type="entry name" value="Homeodomain-like"/>
    <property type="match status" value="1"/>
</dbReference>
<feature type="domain" description="HTH araC/xylS-type" evidence="3">
    <location>
        <begin position="54"/>
        <end position="102"/>
    </location>
</feature>
<name>A0A6M1T5B4_9BACT</name>
<dbReference type="InterPro" id="IPR009057">
    <property type="entry name" value="Homeodomain-like_sf"/>
</dbReference>
<evidence type="ECO:0000313" key="4">
    <source>
        <dbReference type="EMBL" id="NGP87151.1"/>
    </source>
</evidence>
<dbReference type="SUPFAM" id="SSF46689">
    <property type="entry name" value="Homeodomain-like"/>
    <property type="match status" value="1"/>
</dbReference>
<proteinExistence type="predicted"/>
<accession>A0A6M1T5B4</accession>
<dbReference type="PROSITE" id="PS01124">
    <property type="entry name" value="HTH_ARAC_FAMILY_2"/>
    <property type="match status" value="1"/>
</dbReference>
<evidence type="ECO:0000256" key="1">
    <source>
        <dbReference type="ARBA" id="ARBA00023015"/>
    </source>
</evidence>
<reference evidence="4 5" key="1">
    <citation type="submission" date="2020-02" db="EMBL/GenBank/DDBJ databases">
        <title>Aliifodinibius halophilus 2W32, complete genome.</title>
        <authorList>
            <person name="Li Y."/>
            <person name="Wu S."/>
        </authorList>
    </citation>
    <scope>NUCLEOTIDE SEQUENCE [LARGE SCALE GENOMIC DNA]</scope>
    <source>
        <strain evidence="4 5">2W32</strain>
    </source>
</reference>
<dbReference type="Proteomes" id="UP000479132">
    <property type="component" value="Unassembled WGS sequence"/>
</dbReference>
<gene>
    <name evidence="4" type="ORF">G3569_02190</name>
</gene>
<sequence length="119" mass="13981">MSDGEAPRLIENSKISMDRALDILEDHFHEIKMVCDWSIKMGWKGKCLFSDAFRANKAVQLLWNTTQTNYAIAIKLQLKDERGFYQFLKRQTGYSPTEIKKLTEHEYNLLIERLNNVII</sequence>
<dbReference type="GO" id="GO:0003700">
    <property type="term" value="F:DNA-binding transcription factor activity"/>
    <property type="evidence" value="ECO:0007669"/>
    <property type="project" value="InterPro"/>
</dbReference>